<gene>
    <name evidence="7" type="ORF">A3K91_1658</name>
</gene>
<reference evidence="7 8" key="1">
    <citation type="submission" date="2016-03" db="EMBL/GenBank/DDBJ databases">
        <title>Genome sequencing of Psychrobacter alimentarius PAMC 27889.</title>
        <authorList>
            <person name="Lee J."/>
            <person name="Kim O.-S."/>
        </authorList>
    </citation>
    <scope>NUCLEOTIDE SEQUENCE [LARGE SCALE GENOMIC DNA]</scope>
    <source>
        <strain evidence="7 8">PAMC 27889</strain>
    </source>
</reference>
<dbReference type="InterPro" id="IPR007829">
    <property type="entry name" value="TM2"/>
</dbReference>
<organism evidence="7 8">
    <name type="scientific">Psychrobacter alimentarius</name>
    <dbReference type="NCBI Taxonomy" id="261164"/>
    <lineage>
        <taxon>Bacteria</taxon>
        <taxon>Pseudomonadati</taxon>
        <taxon>Pseudomonadota</taxon>
        <taxon>Gammaproteobacteria</taxon>
        <taxon>Moraxellales</taxon>
        <taxon>Moraxellaceae</taxon>
        <taxon>Psychrobacter</taxon>
    </lineage>
</organism>
<evidence type="ECO:0000256" key="5">
    <source>
        <dbReference type="SAM" id="Phobius"/>
    </source>
</evidence>
<evidence type="ECO:0000256" key="2">
    <source>
        <dbReference type="ARBA" id="ARBA00022692"/>
    </source>
</evidence>
<keyword evidence="3 5" id="KW-1133">Transmembrane helix</keyword>
<protein>
    <recommendedName>
        <fullName evidence="6">TM2 domain-containing protein</fullName>
    </recommendedName>
</protein>
<evidence type="ECO:0000256" key="1">
    <source>
        <dbReference type="ARBA" id="ARBA00004141"/>
    </source>
</evidence>
<dbReference type="EMBL" id="CP014945">
    <property type="protein sequence ID" value="AMT97258.1"/>
    <property type="molecule type" value="Genomic_DNA"/>
</dbReference>
<keyword evidence="8" id="KW-1185">Reference proteome</keyword>
<keyword evidence="4 5" id="KW-0472">Membrane</keyword>
<feature type="transmembrane region" description="Helical" evidence="5">
    <location>
        <begin position="80"/>
        <end position="105"/>
    </location>
</feature>
<accession>A0ABN4N2S1</accession>
<feature type="transmembrane region" description="Helical" evidence="5">
    <location>
        <begin position="55"/>
        <end position="74"/>
    </location>
</feature>
<evidence type="ECO:0000256" key="4">
    <source>
        <dbReference type="ARBA" id="ARBA00023136"/>
    </source>
</evidence>
<keyword evidence="2 5" id="KW-0812">Transmembrane</keyword>
<proteinExistence type="predicted"/>
<comment type="subcellular location">
    <subcellularLocation>
        <location evidence="1">Membrane</location>
        <topology evidence="1">Multi-pass membrane protein</topology>
    </subcellularLocation>
</comment>
<dbReference type="Pfam" id="PF05154">
    <property type="entry name" value="TM2"/>
    <property type="match status" value="1"/>
</dbReference>
<dbReference type="RefSeq" id="WP_062844844.1">
    <property type="nucleotide sequence ID" value="NZ_CP014945.1"/>
</dbReference>
<feature type="domain" description="TM2" evidence="6">
    <location>
        <begin position="50"/>
        <end position="101"/>
    </location>
</feature>
<dbReference type="GeneID" id="33059542"/>
<name>A0ABN4N2S1_9GAMM</name>
<dbReference type="Proteomes" id="UP000076104">
    <property type="component" value="Chromosome"/>
</dbReference>
<evidence type="ECO:0000313" key="8">
    <source>
        <dbReference type="Proteomes" id="UP000076104"/>
    </source>
</evidence>
<evidence type="ECO:0000313" key="7">
    <source>
        <dbReference type="EMBL" id="AMT97258.1"/>
    </source>
</evidence>
<evidence type="ECO:0000259" key="6">
    <source>
        <dbReference type="Pfam" id="PF05154"/>
    </source>
</evidence>
<evidence type="ECO:0000256" key="3">
    <source>
        <dbReference type="ARBA" id="ARBA00022989"/>
    </source>
</evidence>
<sequence>MNNVAAQRFKNENEKFCSDCAANINVKAEICPKCGVRQMAVSNGFVSAQNGKSKVIAAVLAFFLGGLGIHKFYLGQIGMGIVYLLFCWTFIPAIIAFIEFVILLLMSDAEFNRKYGGI</sequence>